<protein>
    <submittedName>
        <fullName evidence="1">Uncharacterized protein</fullName>
    </submittedName>
</protein>
<reference evidence="1" key="1">
    <citation type="submission" date="2018-02" db="EMBL/GenBank/DDBJ databases">
        <title>The genomes of Aspergillus section Nigri reveals drivers in fungal speciation.</title>
        <authorList>
            <consortium name="DOE Joint Genome Institute"/>
            <person name="Vesth T.C."/>
            <person name="Nybo J."/>
            <person name="Theobald S."/>
            <person name="Brandl J."/>
            <person name="Frisvad J.C."/>
            <person name="Nielsen K.F."/>
            <person name="Lyhne E.K."/>
            <person name="Kogle M.E."/>
            <person name="Kuo A."/>
            <person name="Riley R."/>
            <person name="Clum A."/>
            <person name="Nolan M."/>
            <person name="Lipzen A."/>
            <person name="Salamov A."/>
            <person name="Henrissat B."/>
            <person name="Wiebenga A."/>
            <person name="De vries R.P."/>
            <person name="Grigoriev I.V."/>
            <person name="Mortensen U.H."/>
            <person name="Andersen M.R."/>
            <person name="Baker S.E."/>
        </authorList>
    </citation>
    <scope>NUCLEOTIDE SEQUENCE</scope>
    <source>
        <strain evidence="1">CBS 115574</strain>
    </source>
</reference>
<name>A0ACD1I5D6_9EURO</name>
<dbReference type="Proteomes" id="UP000249748">
    <property type="component" value="Unassembled WGS sequence"/>
</dbReference>
<dbReference type="EMBL" id="KZ824565">
    <property type="protein sequence ID" value="RAK85537.1"/>
    <property type="molecule type" value="Genomic_DNA"/>
</dbReference>
<gene>
    <name evidence="1" type="ORF">BO79DRAFT_231467</name>
</gene>
<accession>A0ACD1I5D6</accession>
<proteinExistence type="predicted"/>
<evidence type="ECO:0000313" key="1">
    <source>
        <dbReference type="EMBL" id="RAK85537.1"/>
    </source>
</evidence>
<evidence type="ECO:0000313" key="2">
    <source>
        <dbReference type="Proteomes" id="UP000249748"/>
    </source>
</evidence>
<organism evidence="1 2">
    <name type="scientific">Aspergillus costaricaensis CBS 115574</name>
    <dbReference type="NCBI Taxonomy" id="1448317"/>
    <lineage>
        <taxon>Eukaryota</taxon>
        <taxon>Fungi</taxon>
        <taxon>Dikarya</taxon>
        <taxon>Ascomycota</taxon>
        <taxon>Pezizomycotina</taxon>
        <taxon>Eurotiomycetes</taxon>
        <taxon>Eurotiomycetidae</taxon>
        <taxon>Eurotiales</taxon>
        <taxon>Aspergillaceae</taxon>
        <taxon>Aspergillus</taxon>
        <taxon>Aspergillus subgen. Circumdati</taxon>
    </lineage>
</organism>
<sequence length="200" mass="22604">MTNVHEISVHGSLSQASLVECAERLTPWRIRLLPMGASWTMSSTAELLWKIRPMAARPTKSVSGNMVIVQRDGSPEAAHEARHTVLAKTAEKLMRRYLEVRVVLKKRRVKDKTRFIMNLLASDVMDFTWLLIHHGELLLPGHGLNQVVLRFPVSWDEDGQYTIRAPNAVNAHVHNQCLEYGVVRTLYPGILGKFIGSFPC</sequence>
<keyword evidence="2" id="KW-1185">Reference proteome</keyword>